<gene>
    <name evidence="2" type="ORF">PEV8663_04077</name>
</gene>
<keyword evidence="1" id="KW-0472">Membrane</keyword>
<dbReference type="EMBL" id="FXYH01000020">
    <property type="protein sequence ID" value="SMX49058.1"/>
    <property type="molecule type" value="Genomic_DNA"/>
</dbReference>
<sequence length="51" mass="5356">MHGRGDFEAIPTQPFVILIGPIPAATLGVMGAGFDTSLSAAFLWVERRPSG</sequence>
<name>A0A238L279_9RHOB</name>
<organism evidence="2 3">
    <name type="scientific">Pelagimonas varians</name>
    <dbReference type="NCBI Taxonomy" id="696760"/>
    <lineage>
        <taxon>Bacteria</taxon>
        <taxon>Pseudomonadati</taxon>
        <taxon>Pseudomonadota</taxon>
        <taxon>Alphaproteobacteria</taxon>
        <taxon>Rhodobacterales</taxon>
        <taxon>Roseobacteraceae</taxon>
        <taxon>Pelagimonas</taxon>
    </lineage>
</organism>
<evidence type="ECO:0000313" key="3">
    <source>
        <dbReference type="Proteomes" id="UP000220836"/>
    </source>
</evidence>
<keyword evidence="3" id="KW-1185">Reference proteome</keyword>
<evidence type="ECO:0000313" key="2">
    <source>
        <dbReference type="EMBL" id="SMX49058.1"/>
    </source>
</evidence>
<evidence type="ECO:0000256" key="1">
    <source>
        <dbReference type="SAM" id="Phobius"/>
    </source>
</evidence>
<reference evidence="2 3" key="1">
    <citation type="submission" date="2017-05" db="EMBL/GenBank/DDBJ databases">
        <authorList>
            <person name="Song R."/>
            <person name="Chenine A.L."/>
            <person name="Ruprecht R.M."/>
        </authorList>
    </citation>
    <scope>NUCLEOTIDE SEQUENCE [LARGE SCALE GENOMIC DNA]</scope>
    <source>
        <strain evidence="2 3">CECT 8663</strain>
    </source>
</reference>
<dbReference type="AlphaFoldDB" id="A0A238L279"/>
<proteinExistence type="predicted"/>
<dbReference type="Proteomes" id="UP000220836">
    <property type="component" value="Unassembled WGS sequence"/>
</dbReference>
<protein>
    <submittedName>
        <fullName evidence="2">Uncharacterized protein</fullName>
    </submittedName>
</protein>
<keyword evidence="1" id="KW-1133">Transmembrane helix</keyword>
<accession>A0A238L279</accession>
<keyword evidence="1" id="KW-0812">Transmembrane</keyword>
<feature type="transmembrane region" description="Helical" evidence="1">
    <location>
        <begin position="15"/>
        <end position="45"/>
    </location>
</feature>